<evidence type="ECO:0000256" key="8">
    <source>
        <dbReference type="ARBA" id="ARBA00023316"/>
    </source>
</evidence>
<dbReference type="InterPro" id="IPR005490">
    <property type="entry name" value="LD_TPept_cat_dom"/>
</dbReference>
<dbReference type="Pfam" id="PF03734">
    <property type="entry name" value="YkuD"/>
    <property type="match status" value="1"/>
</dbReference>
<feature type="domain" description="L,D-TPase catalytic" evidence="10">
    <location>
        <begin position="40"/>
        <end position="169"/>
    </location>
</feature>
<dbReference type="PANTHER" id="PTHR30582:SF24">
    <property type="entry name" value="L,D-TRANSPEPTIDASE ERFK_SRFK-RELATED"/>
    <property type="match status" value="1"/>
</dbReference>
<dbReference type="PROSITE" id="PS52029">
    <property type="entry name" value="LD_TPASE"/>
    <property type="match status" value="1"/>
</dbReference>
<evidence type="ECO:0000256" key="6">
    <source>
        <dbReference type="ARBA" id="ARBA00022960"/>
    </source>
</evidence>
<dbReference type="UniPathway" id="UPA00219"/>
<dbReference type="PROSITE" id="PS51257">
    <property type="entry name" value="PROKAR_LIPOPROTEIN"/>
    <property type="match status" value="1"/>
</dbReference>
<organism evidence="11 12">
    <name type="scientific">Sphingobacterium nematocida</name>
    <dbReference type="NCBI Taxonomy" id="1513896"/>
    <lineage>
        <taxon>Bacteria</taxon>
        <taxon>Pseudomonadati</taxon>
        <taxon>Bacteroidota</taxon>
        <taxon>Sphingobacteriia</taxon>
        <taxon>Sphingobacteriales</taxon>
        <taxon>Sphingobacteriaceae</taxon>
        <taxon>Sphingobacterium</taxon>
    </lineage>
</organism>
<dbReference type="OrthoDB" id="9787225at2"/>
<name>A0A1T5AV53_9SPHI</name>
<protein>
    <submittedName>
        <fullName evidence="11">L,D-transpeptidase catalytic domain</fullName>
    </submittedName>
</protein>
<evidence type="ECO:0000313" key="11">
    <source>
        <dbReference type="EMBL" id="SKB38864.1"/>
    </source>
</evidence>
<sequence>MIKTISKLSIITAVLFSTSCGESPSKNGAKQEKQAEKDSTHVLISISQRQLYVLEGTDTLKKYPIAVGKDGHPTPEGDFQIHKIDWNPDWTPPESEWAKSENYKKPGEEGNPMGRARIVYQMPYTIHGTKDIESLGNAESHGSVRMANNDVIELGKLLMQKSGTEKSEEWFKNVLNDSTKMESVKLEKHISLKNIK</sequence>
<keyword evidence="6 9" id="KW-0133">Cell shape</keyword>
<evidence type="ECO:0000256" key="4">
    <source>
        <dbReference type="ARBA" id="ARBA00022679"/>
    </source>
</evidence>
<evidence type="ECO:0000256" key="1">
    <source>
        <dbReference type="ARBA" id="ARBA00004752"/>
    </source>
</evidence>
<proteinExistence type="inferred from homology"/>
<comment type="similarity">
    <text evidence="2">Belongs to the YkuD family.</text>
</comment>
<dbReference type="GO" id="GO:0018104">
    <property type="term" value="P:peptidoglycan-protein cross-linking"/>
    <property type="evidence" value="ECO:0007669"/>
    <property type="project" value="TreeGrafter"/>
</dbReference>
<keyword evidence="12" id="KW-1185">Reference proteome</keyword>
<dbReference type="InterPro" id="IPR038063">
    <property type="entry name" value="Transpep_catalytic_dom"/>
</dbReference>
<keyword evidence="7 9" id="KW-0573">Peptidoglycan synthesis</keyword>
<keyword evidence="5" id="KW-0378">Hydrolase</keyword>
<dbReference type="EMBL" id="FUZF01000001">
    <property type="protein sequence ID" value="SKB38864.1"/>
    <property type="molecule type" value="Genomic_DNA"/>
</dbReference>
<comment type="caution">
    <text evidence="9">Lacks conserved residue(s) required for the propagation of feature annotation.</text>
</comment>
<evidence type="ECO:0000256" key="3">
    <source>
        <dbReference type="ARBA" id="ARBA00022676"/>
    </source>
</evidence>
<dbReference type="Proteomes" id="UP000190150">
    <property type="component" value="Unassembled WGS sequence"/>
</dbReference>
<keyword evidence="8 9" id="KW-0961">Cell wall biogenesis/degradation</keyword>
<gene>
    <name evidence="11" type="ORF">SAMN05660841_00207</name>
</gene>
<dbReference type="PANTHER" id="PTHR30582">
    <property type="entry name" value="L,D-TRANSPEPTIDASE"/>
    <property type="match status" value="1"/>
</dbReference>
<dbReference type="InterPro" id="IPR050979">
    <property type="entry name" value="LD-transpeptidase"/>
</dbReference>
<reference evidence="12" key="1">
    <citation type="submission" date="2017-02" db="EMBL/GenBank/DDBJ databases">
        <authorList>
            <person name="Varghese N."/>
            <person name="Submissions S."/>
        </authorList>
    </citation>
    <scope>NUCLEOTIDE SEQUENCE [LARGE SCALE GENOMIC DNA]</scope>
    <source>
        <strain evidence="12">DSM 24091</strain>
    </source>
</reference>
<comment type="pathway">
    <text evidence="1 9">Cell wall biogenesis; peptidoglycan biosynthesis.</text>
</comment>
<dbReference type="Gene3D" id="2.40.440.10">
    <property type="entry name" value="L,D-transpeptidase catalytic domain-like"/>
    <property type="match status" value="1"/>
</dbReference>
<evidence type="ECO:0000256" key="5">
    <source>
        <dbReference type="ARBA" id="ARBA00022801"/>
    </source>
</evidence>
<evidence type="ECO:0000256" key="7">
    <source>
        <dbReference type="ARBA" id="ARBA00022984"/>
    </source>
</evidence>
<keyword evidence="3" id="KW-0328">Glycosyltransferase</keyword>
<dbReference type="AlphaFoldDB" id="A0A1T5AV53"/>
<dbReference type="GO" id="GO:0005576">
    <property type="term" value="C:extracellular region"/>
    <property type="evidence" value="ECO:0007669"/>
    <property type="project" value="TreeGrafter"/>
</dbReference>
<dbReference type="STRING" id="1513896.SAMN05660841_00207"/>
<evidence type="ECO:0000313" key="12">
    <source>
        <dbReference type="Proteomes" id="UP000190150"/>
    </source>
</evidence>
<dbReference type="GO" id="GO:0016757">
    <property type="term" value="F:glycosyltransferase activity"/>
    <property type="evidence" value="ECO:0007669"/>
    <property type="project" value="UniProtKB-KW"/>
</dbReference>
<dbReference type="SUPFAM" id="SSF141523">
    <property type="entry name" value="L,D-transpeptidase catalytic domain-like"/>
    <property type="match status" value="1"/>
</dbReference>
<dbReference type="CDD" id="cd16913">
    <property type="entry name" value="YkuD_like"/>
    <property type="match status" value="1"/>
</dbReference>
<dbReference type="GO" id="GO:0071972">
    <property type="term" value="F:peptidoglycan L,D-transpeptidase activity"/>
    <property type="evidence" value="ECO:0007669"/>
    <property type="project" value="TreeGrafter"/>
</dbReference>
<evidence type="ECO:0000256" key="2">
    <source>
        <dbReference type="ARBA" id="ARBA00005992"/>
    </source>
</evidence>
<keyword evidence="4" id="KW-0808">Transferase</keyword>
<evidence type="ECO:0000256" key="9">
    <source>
        <dbReference type="PROSITE-ProRule" id="PRU01373"/>
    </source>
</evidence>
<evidence type="ECO:0000259" key="10">
    <source>
        <dbReference type="PROSITE" id="PS52029"/>
    </source>
</evidence>
<accession>A0A1T5AV53</accession>
<dbReference type="GO" id="GO:0071555">
    <property type="term" value="P:cell wall organization"/>
    <property type="evidence" value="ECO:0007669"/>
    <property type="project" value="UniProtKB-UniRule"/>
</dbReference>
<dbReference type="RefSeq" id="WP_079640564.1">
    <property type="nucleotide sequence ID" value="NZ_FUZF01000001.1"/>
</dbReference>
<dbReference type="GO" id="GO:0008360">
    <property type="term" value="P:regulation of cell shape"/>
    <property type="evidence" value="ECO:0007669"/>
    <property type="project" value="UniProtKB-UniRule"/>
</dbReference>